<keyword evidence="2" id="KW-1185">Reference proteome</keyword>
<dbReference type="Proteomes" id="UP000730482">
    <property type="component" value="Unassembled WGS sequence"/>
</dbReference>
<reference evidence="1 2" key="1">
    <citation type="submission" date="2020-02" db="EMBL/GenBank/DDBJ databases">
        <title>Acidophilic actinobacteria isolated from forest soil.</title>
        <authorList>
            <person name="Golinska P."/>
        </authorList>
    </citation>
    <scope>NUCLEOTIDE SEQUENCE [LARGE SCALE GENOMIC DNA]</scope>
    <source>
        <strain evidence="1 2">NL8</strain>
    </source>
</reference>
<sequence>MEDEPIRESYSFLCSACGHAWREDYEIRRVHDSHGLIQSAFFLDGQRTTSPLTQGRCPGCASPRVLVTHRTRGRRPRGGAMMEVSP</sequence>
<name>A0ABS5KWR0_9ACTN</name>
<dbReference type="EMBL" id="JAAFYZ010000105">
    <property type="protein sequence ID" value="MBS2550511.1"/>
    <property type="molecule type" value="Genomic_DNA"/>
</dbReference>
<dbReference type="RefSeq" id="WP_212013440.1">
    <property type="nucleotide sequence ID" value="NZ_JAAFYZ010000105.1"/>
</dbReference>
<protein>
    <recommendedName>
        <fullName evidence="3">C2H2-type domain-containing protein</fullName>
    </recommendedName>
</protein>
<proteinExistence type="predicted"/>
<evidence type="ECO:0000313" key="1">
    <source>
        <dbReference type="EMBL" id="MBS2550511.1"/>
    </source>
</evidence>
<evidence type="ECO:0000313" key="2">
    <source>
        <dbReference type="Proteomes" id="UP000730482"/>
    </source>
</evidence>
<comment type="caution">
    <text evidence="1">The sequence shown here is derived from an EMBL/GenBank/DDBJ whole genome shotgun (WGS) entry which is preliminary data.</text>
</comment>
<organism evidence="1 2">
    <name type="scientific">Catenulispora pinistramenti</name>
    <dbReference type="NCBI Taxonomy" id="2705254"/>
    <lineage>
        <taxon>Bacteria</taxon>
        <taxon>Bacillati</taxon>
        <taxon>Actinomycetota</taxon>
        <taxon>Actinomycetes</taxon>
        <taxon>Catenulisporales</taxon>
        <taxon>Catenulisporaceae</taxon>
        <taxon>Catenulispora</taxon>
    </lineage>
</organism>
<evidence type="ECO:0008006" key="3">
    <source>
        <dbReference type="Google" id="ProtNLM"/>
    </source>
</evidence>
<accession>A0ABS5KWR0</accession>
<gene>
    <name evidence="1" type="ORF">KGQ19_26930</name>
</gene>